<keyword evidence="4" id="KW-1185">Reference proteome</keyword>
<dbReference type="Pfam" id="PF13013">
    <property type="entry name" value="F-box-like_2"/>
    <property type="match status" value="1"/>
</dbReference>
<accession>A0A6A6HW46</accession>
<sequence length="282" mass="32686">MARGRQTKAVDTVGSKRTGTKRDRYNGDEAKAIAKRPRQMKESFRFLDLPGELRNRIYQYAFDISYRSFPASSFRKKPKRGESPLPANTPQPIPYLSLTQSCTQIRREFRPWWMGSHKIPLCALDNYLSAFFPSRLKETKAHFEASTNTAGELRIFLRQDDMRGRDLLRLVKHKLRFPDYTIVFQQLAAVSEVRARGLEQLVNNQHPTWNRWIRRNDVVSQIRIGLSSQHSAGDTITVVMKEKHALPWMKPTLNQIVPNDFPPSIGLDKVTHWQISFAVDYS</sequence>
<dbReference type="PANTHER" id="PTHR42085:SF1">
    <property type="entry name" value="F-BOX DOMAIN-CONTAINING PROTEIN"/>
    <property type="match status" value="1"/>
</dbReference>
<dbReference type="Proteomes" id="UP000800094">
    <property type="component" value="Unassembled WGS sequence"/>
</dbReference>
<dbReference type="InterPro" id="IPR038883">
    <property type="entry name" value="AN11006-like"/>
</dbReference>
<evidence type="ECO:0000313" key="3">
    <source>
        <dbReference type="EMBL" id="KAF2242424.1"/>
    </source>
</evidence>
<dbReference type="RefSeq" id="XP_033677428.1">
    <property type="nucleotide sequence ID" value="XM_033820128.1"/>
</dbReference>
<dbReference type="EMBL" id="ML987208">
    <property type="protein sequence ID" value="KAF2242424.1"/>
    <property type="molecule type" value="Genomic_DNA"/>
</dbReference>
<dbReference type="PANTHER" id="PTHR42085">
    <property type="entry name" value="F-BOX DOMAIN-CONTAINING PROTEIN"/>
    <property type="match status" value="1"/>
</dbReference>
<evidence type="ECO:0000256" key="1">
    <source>
        <dbReference type="SAM" id="MobiDB-lite"/>
    </source>
</evidence>
<organism evidence="3 4">
    <name type="scientific">Trematosphaeria pertusa</name>
    <dbReference type="NCBI Taxonomy" id="390896"/>
    <lineage>
        <taxon>Eukaryota</taxon>
        <taxon>Fungi</taxon>
        <taxon>Dikarya</taxon>
        <taxon>Ascomycota</taxon>
        <taxon>Pezizomycotina</taxon>
        <taxon>Dothideomycetes</taxon>
        <taxon>Pleosporomycetidae</taxon>
        <taxon>Pleosporales</taxon>
        <taxon>Massarineae</taxon>
        <taxon>Trematosphaeriaceae</taxon>
        <taxon>Trematosphaeria</taxon>
    </lineage>
</organism>
<dbReference type="AlphaFoldDB" id="A0A6A6HW46"/>
<dbReference type="InterPro" id="IPR001810">
    <property type="entry name" value="F-box_dom"/>
</dbReference>
<dbReference type="OrthoDB" id="3801343at2759"/>
<feature type="domain" description="F-box" evidence="2">
    <location>
        <begin position="39"/>
        <end position="114"/>
    </location>
</feature>
<evidence type="ECO:0000259" key="2">
    <source>
        <dbReference type="Pfam" id="PF13013"/>
    </source>
</evidence>
<proteinExistence type="predicted"/>
<protein>
    <recommendedName>
        <fullName evidence="2">F-box domain-containing protein</fullName>
    </recommendedName>
</protein>
<gene>
    <name evidence="3" type="ORF">BU26DRAFT_161059</name>
</gene>
<reference evidence="3" key="1">
    <citation type="journal article" date="2020" name="Stud. Mycol.">
        <title>101 Dothideomycetes genomes: a test case for predicting lifestyles and emergence of pathogens.</title>
        <authorList>
            <person name="Haridas S."/>
            <person name="Albert R."/>
            <person name="Binder M."/>
            <person name="Bloem J."/>
            <person name="Labutti K."/>
            <person name="Salamov A."/>
            <person name="Andreopoulos B."/>
            <person name="Baker S."/>
            <person name="Barry K."/>
            <person name="Bills G."/>
            <person name="Bluhm B."/>
            <person name="Cannon C."/>
            <person name="Castanera R."/>
            <person name="Culley D."/>
            <person name="Daum C."/>
            <person name="Ezra D."/>
            <person name="Gonzalez J."/>
            <person name="Henrissat B."/>
            <person name="Kuo A."/>
            <person name="Liang C."/>
            <person name="Lipzen A."/>
            <person name="Lutzoni F."/>
            <person name="Magnuson J."/>
            <person name="Mondo S."/>
            <person name="Nolan M."/>
            <person name="Ohm R."/>
            <person name="Pangilinan J."/>
            <person name="Park H.-J."/>
            <person name="Ramirez L."/>
            <person name="Alfaro M."/>
            <person name="Sun H."/>
            <person name="Tritt A."/>
            <person name="Yoshinaga Y."/>
            <person name="Zwiers L.-H."/>
            <person name="Turgeon B."/>
            <person name="Goodwin S."/>
            <person name="Spatafora J."/>
            <person name="Crous P."/>
            <person name="Grigoriev I."/>
        </authorList>
    </citation>
    <scope>NUCLEOTIDE SEQUENCE</scope>
    <source>
        <strain evidence="3">CBS 122368</strain>
    </source>
</reference>
<dbReference type="GeneID" id="54573458"/>
<feature type="compositionally biased region" description="Basic and acidic residues" evidence="1">
    <location>
        <begin position="20"/>
        <end position="30"/>
    </location>
</feature>
<feature type="region of interest" description="Disordered" evidence="1">
    <location>
        <begin position="1"/>
        <end position="30"/>
    </location>
</feature>
<name>A0A6A6HW46_9PLEO</name>
<evidence type="ECO:0000313" key="4">
    <source>
        <dbReference type="Proteomes" id="UP000800094"/>
    </source>
</evidence>